<proteinExistence type="predicted"/>
<feature type="transmembrane region" description="Helical" evidence="1">
    <location>
        <begin position="7"/>
        <end position="25"/>
    </location>
</feature>
<feature type="transmembrane region" description="Helical" evidence="1">
    <location>
        <begin position="31"/>
        <end position="47"/>
    </location>
</feature>
<protein>
    <submittedName>
        <fullName evidence="2">Uncharacterized protein</fullName>
    </submittedName>
</protein>
<keyword evidence="1" id="KW-1133">Transmembrane helix</keyword>
<dbReference type="GeneID" id="74568451"/>
<evidence type="ECO:0000313" key="3">
    <source>
        <dbReference type="Proteomes" id="UP001055553"/>
    </source>
</evidence>
<evidence type="ECO:0000313" key="2">
    <source>
        <dbReference type="EMBL" id="BBL45657.1"/>
    </source>
</evidence>
<keyword evidence="1" id="KW-0812">Transmembrane</keyword>
<dbReference type="Proteomes" id="UP001055553">
    <property type="component" value="Chromosome"/>
</dbReference>
<sequence>MDEKVVAVYSIELEVAVIFIHLLTVMDPPKIDHIFSIIIFYIGRRYLRKFTYIKII</sequence>
<dbReference type="RefSeq" id="WP_258392972.1">
    <property type="nucleotide sequence ID" value="NZ_AP019769.1"/>
</dbReference>
<dbReference type="EMBL" id="AP019769">
    <property type="protein sequence ID" value="BBL45657.1"/>
    <property type="molecule type" value="Genomic_DNA"/>
</dbReference>
<keyword evidence="3" id="KW-1185">Reference proteome</keyword>
<dbReference type="AlphaFoldDB" id="A0A915WSY3"/>
<name>A0A915WSY3_9ARCH</name>
<keyword evidence="1" id="KW-0472">Membrane</keyword>
<reference evidence="3" key="1">
    <citation type="journal article" date="2022" name="Int. J. Syst. Evol. Microbiol.">
        <title>Nanobdella aerobiophila gen. nov., sp. nov., a thermoacidophilic, obligate ectosymbiotic archaeon, and proposal of Nanobdellaceae fam. nov., Nanobdellales ord. nov. and Nanobdellia class. nov.</title>
        <authorList>
            <person name="Kato S."/>
            <person name="Ogasawara A."/>
            <person name="Itoh T."/>
            <person name="Sakai H.D."/>
            <person name="Shimizu M."/>
            <person name="Yuki M."/>
            <person name="Kaneko M."/>
            <person name="Takashina T."/>
            <person name="Ohkuma M."/>
        </authorList>
    </citation>
    <scope>NUCLEOTIDE SEQUENCE [LARGE SCALE GENOMIC DNA]</scope>
    <source>
        <strain evidence="3">MJ1</strain>
    </source>
</reference>
<gene>
    <name evidence="2" type="ORF">MJ1_0504</name>
</gene>
<accession>A0A915WSY3</accession>
<organism evidence="2 3">
    <name type="scientific">Nanobdella aerobiophila</name>
    <dbReference type="NCBI Taxonomy" id="2586965"/>
    <lineage>
        <taxon>Archaea</taxon>
        <taxon>Nanobdellota</taxon>
        <taxon>Nanobdellia</taxon>
        <taxon>Nanobdellales</taxon>
        <taxon>Nanobdellaceae</taxon>
        <taxon>Nanobdella</taxon>
    </lineage>
</organism>
<evidence type="ECO:0000256" key="1">
    <source>
        <dbReference type="SAM" id="Phobius"/>
    </source>
</evidence>
<dbReference type="KEGG" id="naer:MJ1_0504"/>